<evidence type="ECO:0000256" key="1">
    <source>
        <dbReference type="ARBA" id="ARBA00000287"/>
    </source>
</evidence>
<dbReference type="RefSeq" id="WP_265382457.1">
    <property type="nucleotide sequence ID" value="NZ_CP110615.1"/>
</dbReference>
<sequence>MSETGSERGRGISLLPSAVTVLALCLGLSSVKFALDGQLGTSYALVAAAAVLDALDGRIARLLDVSSRIGAELDSLADAISFGVSPALVLYLTVLDGSRAGWVVTLVFVVCTVLRLARYNTLIEDDSKPPYASEFFTGVPSPSGAMLALVPIPLQMLLGDGWWSSAPVVGIWVVAVAALVVSRLPTLSVNSIRVPSRLAAPFLVLVGATIAGLIVFPDLVVLLLTAAYLAHLPLATRRWRWLGAHPEVWDVAPAQRKAVRQLSRRRLGLRPPRVRRLAGRRRP</sequence>
<feature type="transmembrane region" description="Helical" evidence="16">
    <location>
        <begin position="162"/>
        <end position="181"/>
    </location>
</feature>
<dbReference type="Proteomes" id="UP001164965">
    <property type="component" value="Chromosome"/>
</dbReference>
<evidence type="ECO:0000256" key="4">
    <source>
        <dbReference type="ARBA" id="ARBA00013174"/>
    </source>
</evidence>
<comment type="catalytic activity">
    <reaction evidence="1">
        <text>a CDP-1,2-diacyl-sn-glycerol + L-serine = a 1,2-diacyl-sn-glycero-3-phospho-L-serine + CMP + H(+)</text>
        <dbReference type="Rhea" id="RHEA:16913"/>
        <dbReference type="ChEBI" id="CHEBI:15378"/>
        <dbReference type="ChEBI" id="CHEBI:33384"/>
        <dbReference type="ChEBI" id="CHEBI:57262"/>
        <dbReference type="ChEBI" id="CHEBI:58332"/>
        <dbReference type="ChEBI" id="CHEBI:60377"/>
        <dbReference type="EC" id="2.7.8.8"/>
    </reaction>
</comment>
<dbReference type="Pfam" id="PF01066">
    <property type="entry name" value="CDP-OH_P_transf"/>
    <property type="match status" value="1"/>
</dbReference>
<evidence type="ECO:0000256" key="7">
    <source>
        <dbReference type="ARBA" id="ARBA00022679"/>
    </source>
</evidence>
<keyword evidence="6" id="KW-0444">Lipid biosynthesis</keyword>
<dbReference type="GO" id="GO:0003882">
    <property type="term" value="F:CDP-diacylglycerol-serine O-phosphatidyltransferase activity"/>
    <property type="evidence" value="ECO:0007669"/>
    <property type="project" value="UniProtKB-EC"/>
</dbReference>
<dbReference type="EC" id="2.7.8.8" evidence="4"/>
<dbReference type="PANTHER" id="PTHR14269">
    <property type="entry name" value="CDP-DIACYLGLYCEROL--GLYCEROL-3-PHOSPHATE 3-PHOSPHATIDYLTRANSFERASE-RELATED"/>
    <property type="match status" value="1"/>
</dbReference>
<evidence type="ECO:0000256" key="11">
    <source>
        <dbReference type="ARBA" id="ARBA00023136"/>
    </source>
</evidence>
<reference evidence="17" key="1">
    <citation type="submission" date="2022-10" db="EMBL/GenBank/DDBJ databases">
        <title>Rhodococcus sp.75.</title>
        <authorList>
            <person name="Sun M."/>
        </authorList>
    </citation>
    <scope>NUCLEOTIDE SEQUENCE</scope>
    <source>
        <strain evidence="17">75</strain>
    </source>
</reference>
<dbReference type="NCBIfam" id="TIGR00473">
    <property type="entry name" value="pssA"/>
    <property type="match status" value="1"/>
</dbReference>
<evidence type="ECO:0000256" key="12">
    <source>
        <dbReference type="ARBA" id="ARBA00023209"/>
    </source>
</evidence>
<evidence type="ECO:0000256" key="15">
    <source>
        <dbReference type="RuleBase" id="RU003750"/>
    </source>
</evidence>
<evidence type="ECO:0000256" key="3">
    <source>
        <dbReference type="ARBA" id="ARBA00010441"/>
    </source>
</evidence>
<evidence type="ECO:0000256" key="8">
    <source>
        <dbReference type="ARBA" id="ARBA00022692"/>
    </source>
</evidence>
<keyword evidence="8 16" id="KW-0812">Transmembrane</keyword>
<keyword evidence="11 16" id="KW-0472">Membrane</keyword>
<keyword evidence="10" id="KW-0443">Lipid metabolism</keyword>
<evidence type="ECO:0000256" key="10">
    <source>
        <dbReference type="ARBA" id="ARBA00023098"/>
    </source>
</evidence>
<keyword evidence="9 16" id="KW-1133">Transmembrane helix</keyword>
<evidence type="ECO:0000313" key="17">
    <source>
        <dbReference type="EMBL" id="UZJ24350.1"/>
    </source>
</evidence>
<gene>
    <name evidence="17" type="primary">pssA</name>
    <name evidence="17" type="ORF">RHODO2019_14520</name>
</gene>
<feature type="transmembrane region" description="Helical" evidence="16">
    <location>
        <begin position="202"/>
        <end position="230"/>
    </location>
</feature>
<dbReference type="InterPro" id="IPR050324">
    <property type="entry name" value="CDP-alcohol_PTase-I"/>
</dbReference>
<evidence type="ECO:0000256" key="2">
    <source>
        <dbReference type="ARBA" id="ARBA00004127"/>
    </source>
</evidence>
<feature type="transmembrane region" description="Helical" evidence="16">
    <location>
        <begin position="12"/>
        <end position="31"/>
    </location>
</feature>
<dbReference type="InterPro" id="IPR048254">
    <property type="entry name" value="CDP_ALCOHOL_P_TRANSF_CS"/>
</dbReference>
<keyword evidence="13" id="KW-1208">Phospholipid metabolism</keyword>
<dbReference type="PROSITE" id="PS00379">
    <property type="entry name" value="CDP_ALCOHOL_P_TRANSF"/>
    <property type="match status" value="1"/>
</dbReference>
<organism evidence="17 18">
    <name type="scientific">Rhodococcus antarcticus</name>
    <dbReference type="NCBI Taxonomy" id="2987751"/>
    <lineage>
        <taxon>Bacteria</taxon>
        <taxon>Bacillati</taxon>
        <taxon>Actinomycetota</taxon>
        <taxon>Actinomycetes</taxon>
        <taxon>Mycobacteriales</taxon>
        <taxon>Nocardiaceae</taxon>
        <taxon>Rhodococcus</taxon>
    </lineage>
</organism>
<dbReference type="EMBL" id="CP110615">
    <property type="protein sequence ID" value="UZJ24350.1"/>
    <property type="molecule type" value="Genomic_DNA"/>
</dbReference>
<dbReference type="PANTHER" id="PTHR14269:SF61">
    <property type="entry name" value="CDP-DIACYLGLYCEROL--SERINE O-PHOSPHATIDYLTRANSFERASE"/>
    <property type="match status" value="1"/>
</dbReference>
<accession>A0ABY6NYB7</accession>
<proteinExistence type="inferred from homology"/>
<protein>
    <recommendedName>
        <fullName evidence="5">CDP-diacylglycerol--serine O-phosphatidyltransferase</fullName>
        <ecNumber evidence="4">2.7.8.8</ecNumber>
    </recommendedName>
    <alternativeName>
        <fullName evidence="14">Phosphatidylserine synthase</fullName>
    </alternativeName>
</protein>
<dbReference type="InterPro" id="IPR000462">
    <property type="entry name" value="CDP-OH_P_trans"/>
</dbReference>
<comment type="subcellular location">
    <subcellularLocation>
        <location evidence="2">Endomembrane system</location>
        <topology evidence="2">Multi-pass membrane protein</topology>
    </subcellularLocation>
</comment>
<evidence type="ECO:0000256" key="5">
    <source>
        <dbReference type="ARBA" id="ARBA00017171"/>
    </source>
</evidence>
<name>A0ABY6NYB7_9NOCA</name>
<keyword evidence="12" id="KW-0594">Phospholipid biosynthesis</keyword>
<evidence type="ECO:0000256" key="6">
    <source>
        <dbReference type="ARBA" id="ARBA00022516"/>
    </source>
</evidence>
<evidence type="ECO:0000256" key="14">
    <source>
        <dbReference type="ARBA" id="ARBA00032361"/>
    </source>
</evidence>
<dbReference type="Gene3D" id="1.20.120.1760">
    <property type="match status" value="1"/>
</dbReference>
<dbReference type="InterPro" id="IPR043130">
    <property type="entry name" value="CDP-OH_PTrfase_TM_dom"/>
</dbReference>
<evidence type="ECO:0000313" key="18">
    <source>
        <dbReference type="Proteomes" id="UP001164965"/>
    </source>
</evidence>
<evidence type="ECO:0000256" key="16">
    <source>
        <dbReference type="SAM" id="Phobius"/>
    </source>
</evidence>
<feature type="transmembrane region" description="Helical" evidence="16">
    <location>
        <begin position="100"/>
        <end position="119"/>
    </location>
</feature>
<evidence type="ECO:0000256" key="9">
    <source>
        <dbReference type="ARBA" id="ARBA00022989"/>
    </source>
</evidence>
<dbReference type="InterPro" id="IPR004533">
    <property type="entry name" value="CDP-diaglyc--ser_O-PTrfase"/>
</dbReference>
<feature type="transmembrane region" description="Helical" evidence="16">
    <location>
        <begin position="131"/>
        <end position="150"/>
    </location>
</feature>
<keyword evidence="18" id="KW-1185">Reference proteome</keyword>
<keyword evidence="7 15" id="KW-0808">Transferase</keyword>
<comment type="similarity">
    <text evidence="3 15">Belongs to the CDP-alcohol phosphatidyltransferase class-I family.</text>
</comment>
<evidence type="ECO:0000256" key="13">
    <source>
        <dbReference type="ARBA" id="ARBA00023264"/>
    </source>
</evidence>